<dbReference type="CDD" id="cd14695">
    <property type="entry name" value="bZIP_HLF"/>
    <property type="match status" value="1"/>
</dbReference>
<organism evidence="8 9">
    <name type="scientific">Leptotrombidium deliense</name>
    <dbReference type="NCBI Taxonomy" id="299467"/>
    <lineage>
        <taxon>Eukaryota</taxon>
        <taxon>Metazoa</taxon>
        <taxon>Ecdysozoa</taxon>
        <taxon>Arthropoda</taxon>
        <taxon>Chelicerata</taxon>
        <taxon>Arachnida</taxon>
        <taxon>Acari</taxon>
        <taxon>Acariformes</taxon>
        <taxon>Trombidiformes</taxon>
        <taxon>Prostigmata</taxon>
        <taxon>Anystina</taxon>
        <taxon>Parasitengona</taxon>
        <taxon>Trombiculoidea</taxon>
        <taxon>Trombiculidae</taxon>
        <taxon>Leptotrombidium</taxon>
    </lineage>
</organism>
<dbReference type="GO" id="GO:0005634">
    <property type="term" value="C:nucleus"/>
    <property type="evidence" value="ECO:0007669"/>
    <property type="project" value="UniProtKB-SubCell"/>
</dbReference>
<name>A0A443SQ63_9ACAR</name>
<evidence type="ECO:0000256" key="2">
    <source>
        <dbReference type="ARBA" id="ARBA00006079"/>
    </source>
</evidence>
<dbReference type="VEuPathDB" id="VectorBase:LDEU002407"/>
<dbReference type="PROSITE" id="PS50217">
    <property type="entry name" value="BZIP"/>
    <property type="match status" value="1"/>
</dbReference>
<dbReference type="EMBL" id="NCKV01000827">
    <property type="protein sequence ID" value="RWS29633.1"/>
    <property type="molecule type" value="Genomic_DNA"/>
</dbReference>
<dbReference type="PANTHER" id="PTHR11988">
    <property type="entry name" value="THYROTROPH EMBRYONIC FACTOR RELATED"/>
    <property type="match status" value="1"/>
</dbReference>
<dbReference type="Gene3D" id="1.20.5.170">
    <property type="match status" value="1"/>
</dbReference>
<dbReference type="OrthoDB" id="6022300at2759"/>
<dbReference type="SUPFAM" id="SSF57959">
    <property type="entry name" value="Leucine zipper domain"/>
    <property type="match status" value="1"/>
</dbReference>
<proteinExistence type="inferred from homology"/>
<dbReference type="SMART" id="SM00338">
    <property type="entry name" value="BRLZ"/>
    <property type="match status" value="1"/>
</dbReference>
<protein>
    <submittedName>
        <fullName evidence="8">Cell death specification protein-like protein</fullName>
    </submittedName>
</protein>
<dbReference type="Pfam" id="PF07716">
    <property type="entry name" value="bZIP_2"/>
    <property type="match status" value="1"/>
</dbReference>
<comment type="caution">
    <text evidence="8">The sequence shown here is derived from an EMBL/GenBank/DDBJ whole genome shotgun (WGS) entry which is preliminary data.</text>
</comment>
<keyword evidence="4" id="KW-0238">DNA-binding</keyword>
<evidence type="ECO:0000256" key="3">
    <source>
        <dbReference type="ARBA" id="ARBA00023015"/>
    </source>
</evidence>
<dbReference type="GO" id="GO:0000978">
    <property type="term" value="F:RNA polymerase II cis-regulatory region sequence-specific DNA binding"/>
    <property type="evidence" value="ECO:0007669"/>
    <property type="project" value="TreeGrafter"/>
</dbReference>
<keyword evidence="9" id="KW-1185">Reference proteome</keyword>
<dbReference type="AlphaFoldDB" id="A0A443SQ63"/>
<dbReference type="InterPro" id="IPR040223">
    <property type="entry name" value="PAR_bZIP"/>
</dbReference>
<keyword evidence="5" id="KW-0804">Transcription</keyword>
<evidence type="ECO:0000256" key="4">
    <source>
        <dbReference type="ARBA" id="ARBA00023125"/>
    </source>
</evidence>
<dbReference type="PANTHER" id="PTHR11988:SF27">
    <property type="entry name" value="GH27708P"/>
    <property type="match status" value="1"/>
</dbReference>
<evidence type="ECO:0000256" key="5">
    <source>
        <dbReference type="ARBA" id="ARBA00023163"/>
    </source>
</evidence>
<feature type="domain" description="BZIP" evidence="7">
    <location>
        <begin position="145"/>
        <end position="208"/>
    </location>
</feature>
<evidence type="ECO:0000259" key="7">
    <source>
        <dbReference type="PROSITE" id="PS50217"/>
    </source>
</evidence>
<dbReference type="InterPro" id="IPR046347">
    <property type="entry name" value="bZIP_sf"/>
</dbReference>
<dbReference type="InterPro" id="IPR004827">
    <property type="entry name" value="bZIP"/>
</dbReference>
<keyword evidence="3" id="KW-0805">Transcription regulation</keyword>
<sequence length="215" mass="24792">MDLTTSVANEFRDERTSIDRRPKINADYGINSVHNHNDSTANCNYHVYLNDVSSKDMIIRNPVQIPSSMPPATSPTTPAIGYPQRPIWNGIGQTHLQQQLPSSPVHADSASNSAMYVDSTPSTLVLPTLKKRKRTPQPIPEECKDGAYWERRKRNNESAKRSREMRRVKEQQTNMRVIFLEQDNLRLKTEVTMLRNEVEKLRELLYNRKDDKMNA</sequence>
<evidence type="ECO:0000313" key="8">
    <source>
        <dbReference type="EMBL" id="RWS29633.1"/>
    </source>
</evidence>
<evidence type="ECO:0000313" key="9">
    <source>
        <dbReference type="Proteomes" id="UP000288716"/>
    </source>
</evidence>
<comment type="subcellular location">
    <subcellularLocation>
        <location evidence="1">Nucleus</location>
    </subcellularLocation>
</comment>
<gene>
    <name evidence="8" type="ORF">B4U80_05164</name>
</gene>
<dbReference type="GO" id="GO:0000981">
    <property type="term" value="F:DNA-binding transcription factor activity, RNA polymerase II-specific"/>
    <property type="evidence" value="ECO:0007669"/>
    <property type="project" value="TreeGrafter"/>
</dbReference>
<dbReference type="STRING" id="299467.A0A443SQ63"/>
<dbReference type="FunFam" id="1.20.5.170:FF:000025">
    <property type="entry name" value="nuclear factor interleukin-3-regulated protein-like"/>
    <property type="match status" value="1"/>
</dbReference>
<evidence type="ECO:0000256" key="1">
    <source>
        <dbReference type="ARBA" id="ARBA00004123"/>
    </source>
</evidence>
<evidence type="ECO:0000256" key="6">
    <source>
        <dbReference type="ARBA" id="ARBA00023242"/>
    </source>
</evidence>
<keyword evidence="6" id="KW-0539">Nucleus</keyword>
<reference evidence="8 9" key="1">
    <citation type="journal article" date="2018" name="Gigascience">
        <title>Genomes of trombidid mites reveal novel predicted allergens and laterally-transferred genes associated with secondary metabolism.</title>
        <authorList>
            <person name="Dong X."/>
            <person name="Chaisiri K."/>
            <person name="Xia D."/>
            <person name="Armstrong S.D."/>
            <person name="Fang Y."/>
            <person name="Donnelly M.J."/>
            <person name="Kadowaki T."/>
            <person name="McGarry J.W."/>
            <person name="Darby A.C."/>
            <person name="Makepeace B.L."/>
        </authorList>
    </citation>
    <scope>NUCLEOTIDE SEQUENCE [LARGE SCALE GENOMIC DNA]</scope>
    <source>
        <strain evidence="8">UoL-UT</strain>
    </source>
</reference>
<comment type="similarity">
    <text evidence="2">Belongs to the bZIP family. NFIL3 subfamily.</text>
</comment>
<accession>A0A443SQ63</accession>
<dbReference type="Proteomes" id="UP000288716">
    <property type="component" value="Unassembled WGS sequence"/>
</dbReference>